<evidence type="ECO:0000256" key="5">
    <source>
        <dbReference type="ARBA" id="ARBA00023136"/>
    </source>
</evidence>
<dbReference type="Proteomes" id="UP000027936">
    <property type="component" value="Unassembled WGS sequence"/>
</dbReference>
<evidence type="ECO:0000256" key="6">
    <source>
        <dbReference type="SAM" id="Phobius"/>
    </source>
</evidence>
<protein>
    <submittedName>
        <fullName evidence="8">Citrate transporter, CitMHS family</fullName>
    </submittedName>
</protein>
<dbReference type="PATRIC" id="fig|1348973.3.peg.2817"/>
<feature type="transmembrane region" description="Helical" evidence="6">
    <location>
        <begin position="289"/>
        <end position="313"/>
    </location>
</feature>
<comment type="caution">
    <text evidence="8">The sequence shown here is derived from an EMBL/GenBank/DDBJ whole genome shotgun (WGS) entry which is preliminary data.</text>
</comment>
<evidence type="ECO:0000259" key="7">
    <source>
        <dbReference type="Pfam" id="PF03600"/>
    </source>
</evidence>
<dbReference type="Pfam" id="PF03600">
    <property type="entry name" value="CitMHS"/>
    <property type="match status" value="1"/>
</dbReference>
<feature type="transmembrane region" description="Helical" evidence="6">
    <location>
        <begin position="419"/>
        <end position="438"/>
    </location>
</feature>
<feature type="transmembrane region" description="Helical" evidence="6">
    <location>
        <begin position="246"/>
        <end position="277"/>
    </location>
</feature>
<evidence type="ECO:0000256" key="1">
    <source>
        <dbReference type="ARBA" id="ARBA00004141"/>
    </source>
</evidence>
<feature type="transmembrane region" description="Helical" evidence="6">
    <location>
        <begin position="390"/>
        <end position="407"/>
    </location>
</feature>
<gene>
    <name evidence="8" type="ORF">M670_02914</name>
</gene>
<dbReference type="RefSeq" id="WP_035196352.1">
    <property type="nucleotide sequence ID" value="NZ_JJRY01000011.1"/>
</dbReference>
<evidence type="ECO:0000313" key="9">
    <source>
        <dbReference type="Proteomes" id="UP000027936"/>
    </source>
</evidence>
<sequence>MLTFLGSSMVIVFTYLIMSRRLSPVAALVIVPIIFALFGGFGIAELGDMMADGIKTVASSAALLLFAILFFGIMIDAGLFDPLIKKILNIVKGDPVKIAIGTAIIAMTVALDGDGTTTHMITISAMLPLYMRIGMNPLGLATISLLSVSIMSGMTPWGGPATRAIVSLGLDANEFFVPILPTMLAGMASILFIAFLIGKKERARLGVIDLDIAAKKNSFAFAEAAVTAAATVQDNIKRPKLIWLNLLLTVAVMVVLIAGILPAAVIFLIGFVIAAMVNYPNIQKQSERIAAHAGNAITVVILVFAAGIFAGIFSGTKMVDAIANSMVSIIPESLGGFFPTVVALTSMPLTFVLSNDAYYFGVLPILAEAGAAYGVDPLEVARASVLGQPVHFLSPLVASTFLLVGMLKTDFGTMQRYAFKWAILCSLAIIIVAFLTGAI</sequence>
<evidence type="ECO:0000256" key="4">
    <source>
        <dbReference type="ARBA" id="ARBA00022989"/>
    </source>
</evidence>
<evidence type="ECO:0000313" key="8">
    <source>
        <dbReference type="EMBL" id="KEF37878.1"/>
    </source>
</evidence>
<keyword evidence="3 6" id="KW-0812">Transmembrane</keyword>
<keyword evidence="2" id="KW-0813">Transport</keyword>
<name>A0A072NLR1_SCHAZ</name>
<keyword evidence="5 6" id="KW-0472">Membrane</keyword>
<dbReference type="AlphaFoldDB" id="A0A072NLR1"/>
<comment type="subcellular location">
    <subcellularLocation>
        <location evidence="1">Membrane</location>
        <topology evidence="1">Multi-pass membrane protein</topology>
    </subcellularLocation>
</comment>
<feature type="domain" description="Citrate transporter-like" evidence="7">
    <location>
        <begin position="15"/>
        <end position="387"/>
    </location>
</feature>
<dbReference type="GO" id="GO:0016020">
    <property type="term" value="C:membrane"/>
    <property type="evidence" value="ECO:0007669"/>
    <property type="project" value="UniProtKB-SubCell"/>
</dbReference>
<feature type="transmembrane region" description="Helical" evidence="6">
    <location>
        <begin position="133"/>
        <end position="155"/>
    </location>
</feature>
<evidence type="ECO:0000256" key="2">
    <source>
        <dbReference type="ARBA" id="ARBA00022448"/>
    </source>
</evidence>
<dbReference type="NCBIfam" id="TIGR00784">
    <property type="entry name" value="citMHS"/>
    <property type="match status" value="1"/>
</dbReference>
<dbReference type="InterPro" id="IPR014738">
    <property type="entry name" value="Citrate_transporter"/>
</dbReference>
<keyword evidence="4 6" id="KW-1133">Transmembrane helix</keyword>
<feature type="transmembrane region" description="Helical" evidence="6">
    <location>
        <begin position="25"/>
        <end position="44"/>
    </location>
</feature>
<feature type="transmembrane region" description="Helical" evidence="6">
    <location>
        <begin position="334"/>
        <end position="353"/>
    </location>
</feature>
<organism evidence="8 9">
    <name type="scientific">Schinkia azotoformans MEV2011</name>
    <dbReference type="NCBI Taxonomy" id="1348973"/>
    <lineage>
        <taxon>Bacteria</taxon>
        <taxon>Bacillati</taxon>
        <taxon>Bacillota</taxon>
        <taxon>Bacilli</taxon>
        <taxon>Bacillales</taxon>
        <taxon>Bacillaceae</taxon>
        <taxon>Calidifontibacillus/Schinkia group</taxon>
        <taxon>Schinkia</taxon>
    </lineage>
</organism>
<feature type="transmembrane region" description="Helical" evidence="6">
    <location>
        <begin position="175"/>
        <end position="197"/>
    </location>
</feature>
<dbReference type="InterPro" id="IPR004680">
    <property type="entry name" value="Cit_transptr-like_dom"/>
</dbReference>
<accession>A0A072NLR1</accession>
<dbReference type="GO" id="GO:0015137">
    <property type="term" value="F:citrate transmembrane transporter activity"/>
    <property type="evidence" value="ECO:0007669"/>
    <property type="project" value="InterPro"/>
</dbReference>
<proteinExistence type="predicted"/>
<evidence type="ECO:0000256" key="3">
    <source>
        <dbReference type="ARBA" id="ARBA00022692"/>
    </source>
</evidence>
<dbReference type="OrthoDB" id="5329450at2"/>
<reference evidence="8 9" key="1">
    <citation type="submission" date="2014-04" db="EMBL/GenBank/DDBJ databases">
        <title>Draft genome sequence of Bacillus azotoformans MEV2011, a (co-) denitrifying strain unable to grow in the presence of oxygen.</title>
        <authorList>
            <person name="Nielsen M."/>
            <person name="Schreiber L."/>
            <person name="Finster K."/>
            <person name="Schramm A."/>
        </authorList>
    </citation>
    <scope>NUCLEOTIDE SEQUENCE [LARGE SCALE GENOMIC DNA]</scope>
    <source>
        <strain evidence="8 9">MEV2011</strain>
    </source>
</reference>
<dbReference type="EMBL" id="JJRY01000011">
    <property type="protein sequence ID" value="KEF37878.1"/>
    <property type="molecule type" value="Genomic_DNA"/>
</dbReference>
<feature type="transmembrane region" description="Helical" evidence="6">
    <location>
        <begin position="56"/>
        <end position="75"/>
    </location>
</feature>